<evidence type="ECO:0000256" key="1">
    <source>
        <dbReference type="SAM" id="SignalP"/>
    </source>
</evidence>
<keyword evidence="1" id="KW-0732">Signal</keyword>
<sequence>MRKMFLAVTSAAALGGLAMTAANAMPVAPTLPAASNVDQVRWVCNEWGRCWRSRDYDRPYRYYRDNDDDWRWRRYQYGNGYYGWPHDRGWHGGWHRRWNDDD</sequence>
<dbReference type="RefSeq" id="WP_082157010.1">
    <property type="nucleotide sequence ID" value="NZ_CCAZ020000001.1"/>
</dbReference>
<gene>
    <name evidence="2" type="ORF">BN961_00026</name>
</gene>
<organism evidence="2 3">
    <name type="scientific">Afipia felis</name>
    <name type="common">Cat scratch disease bacillus</name>
    <dbReference type="NCBI Taxonomy" id="1035"/>
    <lineage>
        <taxon>Bacteria</taxon>
        <taxon>Pseudomonadati</taxon>
        <taxon>Pseudomonadota</taxon>
        <taxon>Alphaproteobacteria</taxon>
        <taxon>Hyphomicrobiales</taxon>
        <taxon>Nitrobacteraceae</taxon>
        <taxon>Afipia</taxon>
    </lineage>
</organism>
<feature type="chain" id="PRO_5001860027" evidence="1">
    <location>
        <begin position="25"/>
        <end position="102"/>
    </location>
</feature>
<dbReference type="AlphaFoldDB" id="A0A090MG66"/>
<comment type="caution">
    <text evidence="2">The sequence shown here is derived from an EMBL/GenBank/DDBJ whole genome shotgun (WGS) entry which is preliminary data.</text>
</comment>
<dbReference type="EMBL" id="CCAZ020000001">
    <property type="protein sequence ID" value="CEG06656.1"/>
    <property type="molecule type" value="Genomic_DNA"/>
</dbReference>
<proteinExistence type="predicted"/>
<dbReference type="STRING" id="1035.BN961_00026"/>
<feature type="signal peptide" evidence="1">
    <location>
        <begin position="1"/>
        <end position="24"/>
    </location>
</feature>
<keyword evidence="3" id="KW-1185">Reference proteome</keyword>
<reference evidence="2 3" key="1">
    <citation type="journal article" date="2014" name="Genome Announc.">
        <title>Genome Sequence of Afipia felis Strain 76713, Isolated in Hospital Water Using an Amoeba Co-Culture Procedure.</title>
        <authorList>
            <person name="Benamar S."/>
            <person name="La Scola B."/>
            <person name="Croce O."/>
        </authorList>
    </citation>
    <scope>NUCLEOTIDE SEQUENCE [LARGE SCALE GENOMIC DNA]</scope>
    <source>
        <strain evidence="2 3">76713</strain>
    </source>
</reference>
<accession>A0A090MG66</accession>
<evidence type="ECO:0000313" key="3">
    <source>
        <dbReference type="Proteomes" id="UP000035762"/>
    </source>
</evidence>
<protein>
    <submittedName>
        <fullName evidence="2">Uncharacterized protein</fullName>
    </submittedName>
</protein>
<name>A0A090MG66_AFIFE</name>
<evidence type="ECO:0000313" key="2">
    <source>
        <dbReference type="EMBL" id="CEG06656.1"/>
    </source>
</evidence>
<dbReference type="Proteomes" id="UP000035762">
    <property type="component" value="Unassembled WGS sequence"/>
</dbReference>